<evidence type="ECO:0000256" key="7">
    <source>
        <dbReference type="RuleBase" id="RU363032"/>
    </source>
</evidence>
<evidence type="ECO:0000256" key="2">
    <source>
        <dbReference type="ARBA" id="ARBA00022448"/>
    </source>
</evidence>
<evidence type="ECO:0000259" key="8">
    <source>
        <dbReference type="PROSITE" id="PS50928"/>
    </source>
</evidence>
<dbReference type="PANTHER" id="PTHR43386:SF1">
    <property type="entry name" value="D,D-DIPEPTIDE TRANSPORT SYSTEM PERMEASE PROTEIN DDPC-RELATED"/>
    <property type="match status" value="1"/>
</dbReference>
<feature type="transmembrane region" description="Helical" evidence="7">
    <location>
        <begin position="137"/>
        <end position="156"/>
    </location>
</feature>
<keyword evidence="4 7" id="KW-0812">Transmembrane</keyword>
<dbReference type="GO" id="GO:0055085">
    <property type="term" value="P:transmembrane transport"/>
    <property type="evidence" value="ECO:0007669"/>
    <property type="project" value="InterPro"/>
</dbReference>
<keyword evidence="6 7" id="KW-0472">Membrane</keyword>
<evidence type="ECO:0000256" key="1">
    <source>
        <dbReference type="ARBA" id="ARBA00004651"/>
    </source>
</evidence>
<evidence type="ECO:0000313" key="9">
    <source>
        <dbReference type="EMBL" id="RZD16419.1"/>
    </source>
</evidence>
<dbReference type="PROSITE" id="PS50928">
    <property type="entry name" value="ABC_TM1"/>
    <property type="match status" value="1"/>
</dbReference>
<name>A0A519BGN1_ACIG2</name>
<dbReference type="SUPFAM" id="SSF161098">
    <property type="entry name" value="MetI-like"/>
    <property type="match status" value="1"/>
</dbReference>
<comment type="subcellular location">
    <subcellularLocation>
        <location evidence="1 7">Cell membrane</location>
        <topology evidence="1 7">Multi-pass membrane protein</topology>
    </subcellularLocation>
</comment>
<sequence length="279" mass="30496">MKELLGAFKRNKLALVSLLFILLVIFAAIFAPYISPYNPDKINVNAILQPPSFTHWLGTDQLGRDVFSRLIYGSRISIEVGFIAVSISLFIGVITGAFSGYYSGLIDSLLMRFVDIMLTFPSFFLILAISAILKPSIINIMIIIGLTSWMGVARIVRAEFIQNRQKDYVLAAKASGASDLYIIFSEILPNCIAPILVSATLGIAGAILIQASLAFLGIGIMPPTASWGGMLSRGKTYIMIAWWLTLFPGLAILMTVLSFNLIGEAVRDALDPKVNRSLR</sequence>
<dbReference type="GO" id="GO:0005886">
    <property type="term" value="C:plasma membrane"/>
    <property type="evidence" value="ECO:0007669"/>
    <property type="project" value="UniProtKB-SubCell"/>
</dbReference>
<keyword evidence="2 7" id="KW-0813">Transport</keyword>
<dbReference type="CDD" id="cd06261">
    <property type="entry name" value="TM_PBP2"/>
    <property type="match status" value="1"/>
</dbReference>
<dbReference type="EMBL" id="SGBC01000002">
    <property type="protein sequence ID" value="RZD16419.1"/>
    <property type="molecule type" value="Genomic_DNA"/>
</dbReference>
<comment type="caution">
    <text evidence="9">The sequence shown here is derived from an EMBL/GenBank/DDBJ whole genome shotgun (WGS) entry which is preliminary data.</text>
</comment>
<evidence type="ECO:0000256" key="5">
    <source>
        <dbReference type="ARBA" id="ARBA00022989"/>
    </source>
</evidence>
<feature type="transmembrane region" description="Helical" evidence="7">
    <location>
        <begin position="109"/>
        <end position="131"/>
    </location>
</feature>
<feature type="transmembrane region" description="Helical" evidence="7">
    <location>
        <begin position="240"/>
        <end position="263"/>
    </location>
</feature>
<gene>
    <name evidence="9" type="ORF">EVJ46_05180</name>
</gene>
<dbReference type="AlphaFoldDB" id="A0A519BGN1"/>
<evidence type="ECO:0000313" key="10">
    <source>
        <dbReference type="Proteomes" id="UP000316562"/>
    </source>
</evidence>
<dbReference type="Pfam" id="PF12911">
    <property type="entry name" value="OppC_N"/>
    <property type="match status" value="1"/>
</dbReference>
<dbReference type="InterPro" id="IPR000515">
    <property type="entry name" value="MetI-like"/>
</dbReference>
<comment type="similarity">
    <text evidence="7">Belongs to the binding-protein-dependent transport system permease family.</text>
</comment>
<feature type="domain" description="ABC transmembrane type-1" evidence="8">
    <location>
        <begin position="74"/>
        <end position="263"/>
    </location>
</feature>
<reference evidence="9 10" key="1">
    <citation type="journal article" date="2019" name="ISME J.">
        <title>Insights into ecological role of a new deltaproteobacterial order Candidatus Acidulodesulfobacterales by metagenomics and metatranscriptomics.</title>
        <authorList>
            <person name="Tan S."/>
            <person name="Liu J."/>
            <person name="Fang Y."/>
            <person name="Hedlund B.P."/>
            <person name="Lian Z.H."/>
            <person name="Huang L.Y."/>
            <person name="Li J.T."/>
            <person name="Huang L.N."/>
            <person name="Li W.J."/>
            <person name="Jiang H.C."/>
            <person name="Dong H.L."/>
            <person name="Shu W.S."/>
        </authorList>
    </citation>
    <scope>NUCLEOTIDE SEQUENCE [LARGE SCALE GENOMIC DNA]</scope>
    <source>
        <strain evidence="9">AP2</strain>
    </source>
</reference>
<evidence type="ECO:0000256" key="4">
    <source>
        <dbReference type="ARBA" id="ARBA00022692"/>
    </source>
</evidence>
<accession>A0A519BGN1</accession>
<dbReference type="Gene3D" id="1.10.3720.10">
    <property type="entry name" value="MetI-like"/>
    <property type="match status" value="1"/>
</dbReference>
<organism evidence="9 10">
    <name type="scientific">Acididesulfobacter guangdongensis</name>
    <dbReference type="NCBI Taxonomy" id="2597225"/>
    <lineage>
        <taxon>Bacteria</taxon>
        <taxon>Deltaproteobacteria</taxon>
        <taxon>Candidatus Acidulodesulfobacterales</taxon>
        <taxon>Candidatus Acididesulfobacter</taxon>
    </lineage>
</organism>
<feature type="transmembrane region" description="Helical" evidence="7">
    <location>
        <begin position="12"/>
        <end position="34"/>
    </location>
</feature>
<protein>
    <submittedName>
        <fullName evidence="9">ABC transporter permease</fullName>
    </submittedName>
</protein>
<keyword evidence="3" id="KW-1003">Cell membrane</keyword>
<proteinExistence type="inferred from homology"/>
<dbReference type="InterPro" id="IPR050366">
    <property type="entry name" value="BP-dependent_transpt_permease"/>
</dbReference>
<feature type="transmembrane region" description="Helical" evidence="7">
    <location>
        <begin position="80"/>
        <end position="102"/>
    </location>
</feature>
<evidence type="ECO:0000256" key="3">
    <source>
        <dbReference type="ARBA" id="ARBA00022475"/>
    </source>
</evidence>
<dbReference type="InterPro" id="IPR035906">
    <property type="entry name" value="MetI-like_sf"/>
</dbReference>
<dbReference type="PANTHER" id="PTHR43386">
    <property type="entry name" value="OLIGOPEPTIDE TRANSPORT SYSTEM PERMEASE PROTEIN APPC"/>
    <property type="match status" value="1"/>
</dbReference>
<dbReference type="Proteomes" id="UP000316562">
    <property type="component" value="Unassembled WGS sequence"/>
</dbReference>
<evidence type="ECO:0000256" key="6">
    <source>
        <dbReference type="ARBA" id="ARBA00023136"/>
    </source>
</evidence>
<dbReference type="Pfam" id="PF00528">
    <property type="entry name" value="BPD_transp_1"/>
    <property type="match status" value="1"/>
</dbReference>
<feature type="transmembrane region" description="Helical" evidence="7">
    <location>
        <begin position="195"/>
        <end position="220"/>
    </location>
</feature>
<keyword evidence="5 7" id="KW-1133">Transmembrane helix</keyword>
<dbReference type="InterPro" id="IPR025966">
    <property type="entry name" value="OppC_N"/>
</dbReference>